<dbReference type="KEGG" id="vin:AKJ08_3000"/>
<evidence type="ECO:0000313" key="1">
    <source>
        <dbReference type="EMBL" id="AKU92613.1"/>
    </source>
</evidence>
<dbReference type="AlphaFoldDB" id="A0A0K1PGE9"/>
<dbReference type="EMBL" id="CP012332">
    <property type="protein sequence ID" value="AKU92613.1"/>
    <property type="molecule type" value="Genomic_DNA"/>
</dbReference>
<dbReference type="RefSeq" id="WP_050726758.1">
    <property type="nucleotide sequence ID" value="NZ_CP012332.1"/>
</dbReference>
<accession>A0A0K1PGE9</accession>
<organism evidence="1 2">
    <name type="scientific">Vulgatibacter incomptus</name>
    <dbReference type="NCBI Taxonomy" id="1391653"/>
    <lineage>
        <taxon>Bacteria</taxon>
        <taxon>Pseudomonadati</taxon>
        <taxon>Myxococcota</taxon>
        <taxon>Myxococcia</taxon>
        <taxon>Myxococcales</taxon>
        <taxon>Cystobacterineae</taxon>
        <taxon>Vulgatibacteraceae</taxon>
        <taxon>Vulgatibacter</taxon>
    </lineage>
</organism>
<evidence type="ECO:0000313" key="2">
    <source>
        <dbReference type="Proteomes" id="UP000055590"/>
    </source>
</evidence>
<name>A0A0K1PGE9_9BACT</name>
<evidence type="ECO:0008006" key="3">
    <source>
        <dbReference type="Google" id="ProtNLM"/>
    </source>
</evidence>
<dbReference type="STRING" id="1391653.AKJ08_3000"/>
<proteinExistence type="predicted"/>
<reference evidence="1 2" key="1">
    <citation type="submission" date="2015-08" db="EMBL/GenBank/DDBJ databases">
        <authorList>
            <person name="Babu N.S."/>
            <person name="Beckwith C.J."/>
            <person name="Beseler K.G."/>
            <person name="Brison A."/>
            <person name="Carone J.V."/>
            <person name="Caskin T.P."/>
            <person name="Diamond M."/>
            <person name="Durham M.E."/>
            <person name="Foxe J.M."/>
            <person name="Go M."/>
            <person name="Henderson B.A."/>
            <person name="Jones I.B."/>
            <person name="McGettigan J.A."/>
            <person name="Micheletti S.J."/>
            <person name="Nasrallah M.E."/>
            <person name="Ortiz D."/>
            <person name="Piller C.R."/>
            <person name="Privatt S.R."/>
            <person name="Schneider S.L."/>
            <person name="Sharp S."/>
            <person name="Smith T.C."/>
            <person name="Stanton J.D."/>
            <person name="Ullery H.E."/>
            <person name="Wilson R.J."/>
            <person name="Serrano M.G."/>
            <person name="Buck G."/>
            <person name="Lee V."/>
            <person name="Wang Y."/>
            <person name="Carvalho R."/>
            <person name="Voegtly L."/>
            <person name="Shi R."/>
            <person name="Duckworth R."/>
            <person name="Johnson A."/>
            <person name="Loviza R."/>
            <person name="Walstead R."/>
            <person name="Shah Z."/>
            <person name="Kiflezghi M."/>
            <person name="Wade K."/>
            <person name="Ball S.L."/>
            <person name="Bradley K.W."/>
            <person name="Asai D.J."/>
            <person name="Bowman C.A."/>
            <person name="Russell D.A."/>
            <person name="Pope W.H."/>
            <person name="Jacobs-Sera D."/>
            <person name="Hendrix R.W."/>
            <person name="Hatfull G.F."/>
        </authorList>
    </citation>
    <scope>NUCLEOTIDE SEQUENCE [LARGE SCALE GENOMIC DNA]</scope>
    <source>
        <strain evidence="1 2">DSM 27710</strain>
    </source>
</reference>
<sequence length="190" mass="21217">MSTPHLEPGRVYRTRDLASWSANAPRLAKRLVDQGELVPLAHGLFAHPRQSRFGPVPPLDEEIMRAFLDGGPFVFTGPERWNALGLGTTAVFAVPLVYNTKRSGTFTFGNRRFVLRRVAFPENPPAEWFVVDLLEHADQAAASPIEIAEVLAHALARGRFDRERLRDMAKRYGSRATRALVDEALRESAS</sequence>
<dbReference type="Proteomes" id="UP000055590">
    <property type="component" value="Chromosome"/>
</dbReference>
<protein>
    <recommendedName>
        <fullName evidence="3">AbiEi antitoxin C-terminal domain-containing protein</fullName>
    </recommendedName>
</protein>
<dbReference type="OrthoDB" id="583588at2"/>
<gene>
    <name evidence="1" type="ORF">AKJ08_3000</name>
</gene>
<keyword evidence="2" id="KW-1185">Reference proteome</keyword>